<dbReference type="Proteomes" id="UP000604046">
    <property type="component" value="Unassembled WGS sequence"/>
</dbReference>
<keyword evidence="1" id="KW-0732">Signal</keyword>
<evidence type="ECO:0000256" key="1">
    <source>
        <dbReference type="SAM" id="SignalP"/>
    </source>
</evidence>
<evidence type="ECO:0008006" key="4">
    <source>
        <dbReference type="Google" id="ProtNLM"/>
    </source>
</evidence>
<dbReference type="EMBL" id="CAJNDS010000001">
    <property type="protein sequence ID" value="CAE6909309.1"/>
    <property type="molecule type" value="Genomic_DNA"/>
</dbReference>
<protein>
    <recommendedName>
        <fullName evidence="4">Secreted protein</fullName>
    </recommendedName>
</protein>
<feature type="signal peptide" evidence="1">
    <location>
        <begin position="1"/>
        <end position="18"/>
    </location>
</feature>
<reference evidence="2" key="1">
    <citation type="submission" date="2021-02" db="EMBL/GenBank/DDBJ databases">
        <authorList>
            <person name="Dougan E. K."/>
            <person name="Rhodes N."/>
            <person name="Thang M."/>
            <person name="Chan C."/>
        </authorList>
    </citation>
    <scope>NUCLEOTIDE SEQUENCE</scope>
</reference>
<proteinExistence type="predicted"/>
<gene>
    <name evidence="2" type="ORF">SNAT2548_LOCUS33</name>
</gene>
<sequence>MSLGRLLIHLQLLLGIQASAFLTSLKSVGGCAGMLALGSSNLRRNNQFWEKSGDPLFWKGPVSPCSDLTVWFERAKSNSAPVSMPPFLEADCLHGKGSTHVYMGKRKKSFLRR</sequence>
<accession>A0A812G1L3</accession>
<keyword evidence="3" id="KW-1185">Reference proteome</keyword>
<comment type="caution">
    <text evidence="2">The sequence shown here is derived from an EMBL/GenBank/DDBJ whole genome shotgun (WGS) entry which is preliminary data.</text>
</comment>
<evidence type="ECO:0000313" key="2">
    <source>
        <dbReference type="EMBL" id="CAE6909309.1"/>
    </source>
</evidence>
<feature type="chain" id="PRO_5032919370" description="Secreted protein" evidence="1">
    <location>
        <begin position="19"/>
        <end position="113"/>
    </location>
</feature>
<organism evidence="2 3">
    <name type="scientific">Symbiodinium natans</name>
    <dbReference type="NCBI Taxonomy" id="878477"/>
    <lineage>
        <taxon>Eukaryota</taxon>
        <taxon>Sar</taxon>
        <taxon>Alveolata</taxon>
        <taxon>Dinophyceae</taxon>
        <taxon>Suessiales</taxon>
        <taxon>Symbiodiniaceae</taxon>
        <taxon>Symbiodinium</taxon>
    </lineage>
</organism>
<dbReference type="AlphaFoldDB" id="A0A812G1L3"/>
<evidence type="ECO:0000313" key="3">
    <source>
        <dbReference type="Proteomes" id="UP000604046"/>
    </source>
</evidence>
<name>A0A812G1L3_9DINO</name>